<dbReference type="EMBL" id="JBEHCU010011793">
    <property type="protein sequence ID" value="KAL1376295.1"/>
    <property type="molecule type" value="Genomic_DNA"/>
</dbReference>
<evidence type="ECO:0000313" key="11">
    <source>
        <dbReference type="Proteomes" id="UP001562425"/>
    </source>
</evidence>
<dbReference type="InterPro" id="IPR043504">
    <property type="entry name" value="Peptidase_S1_PA_chymotrypsin"/>
</dbReference>
<dbReference type="InterPro" id="IPR033116">
    <property type="entry name" value="TRYPSIN_SER"/>
</dbReference>
<dbReference type="InterPro" id="IPR009003">
    <property type="entry name" value="Peptidase_S1_PA"/>
</dbReference>
<dbReference type="InterPro" id="IPR018114">
    <property type="entry name" value="TRYPSIN_HIS"/>
</dbReference>
<evidence type="ECO:0000256" key="7">
    <source>
        <dbReference type="RuleBase" id="RU363034"/>
    </source>
</evidence>
<dbReference type="AlphaFoldDB" id="A0ABD1CIR5"/>
<dbReference type="PROSITE" id="PS00135">
    <property type="entry name" value="TRYPSIN_SER"/>
    <property type="match status" value="1"/>
</dbReference>
<dbReference type="FunFam" id="2.40.10.10:FF:000034">
    <property type="entry name" value="Eupolytin"/>
    <property type="match status" value="1"/>
</dbReference>
<comment type="caution">
    <text evidence="10">The sequence shown here is derived from an EMBL/GenBank/DDBJ whole genome shotgun (WGS) entry which is preliminary data.</text>
</comment>
<keyword evidence="1 7" id="KW-0645">Protease</keyword>
<dbReference type="InterPro" id="IPR001314">
    <property type="entry name" value="Peptidase_S1A"/>
</dbReference>
<dbReference type="PROSITE" id="PS50240">
    <property type="entry name" value="TRYPSIN_DOM"/>
    <property type="match status" value="1"/>
</dbReference>
<evidence type="ECO:0000256" key="2">
    <source>
        <dbReference type="ARBA" id="ARBA00022757"/>
    </source>
</evidence>
<dbReference type="PROSITE" id="PS00134">
    <property type="entry name" value="TRYPSIN_HIS"/>
    <property type="match status" value="1"/>
</dbReference>
<organism evidence="10 11">
    <name type="scientific">Culex pipiens pipiens</name>
    <name type="common">Northern house mosquito</name>
    <dbReference type="NCBI Taxonomy" id="38569"/>
    <lineage>
        <taxon>Eukaryota</taxon>
        <taxon>Metazoa</taxon>
        <taxon>Ecdysozoa</taxon>
        <taxon>Arthropoda</taxon>
        <taxon>Hexapoda</taxon>
        <taxon>Insecta</taxon>
        <taxon>Pterygota</taxon>
        <taxon>Neoptera</taxon>
        <taxon>Endopterygota</taxon>
        <taxon>Diptera</taxon>
        <taxon>Nematocera</taxon>
        <taxon>Culicoidea</taxon>
        <taxon>Culicidae</taxon>
        <taxon>Culicinae</taxon>
        <taxon>Culicini</taxon>
        <taxon>Culex</taxon>
        <taxon>Culex</taxon>
    </lineage>
</organism>
<keyword evidence="4 7" id="KW-0720">Serine protease</keyword>
<feature type="signal peptide" evidence="8">
    <location>
        <begin position="1"/>
        <end position="18"/>
    </location>
</feature>
<accession>A0ABD1CIR5</accession>
<evidence type="ECO:0000256" key="3">
    <source>
        <dbReference type="ARBA" id="ARBA00022801"/>
    </source>
</evidence>
<dbReference type="SMART" id="SM00020">
    <property type="entry name" value="Tryp_SPc"/>
    <property type="match status" value="1"/>
</dbReference>
<feature type="domain" description="Peptidase S1" evidence="9">
    <location>
        <begin position="50"/>
        <end position="275"/>
    </location>
</feature>
<dbReference type="Pfam" id="PF00089">
    <property type="entry name" value="Trypsin"/>
    <property type="match status" value="1"/>
</dbReference>
<sequence length="275" mass="29287">MRVSVFVFAVSVVALVAGADIAEEAWRAKQLAPEAARTLAARRIAGLSKIIGGHSVEVASFPFQLSLRSNGYHICGASVISRSWALTAAHCLFPSRDPKTITFRAGSSHRQNGGRLHVATEIVLHPEYNPALFDNDVALVRVQQPFVGPDVEAILLVPENYEPVIGMRTLVLGWGRTLVHTDLPDQLQAVEVPIVAKNACAKLWSVDLLTSNMICAGQIGRDSCNGDSGGPLVAGGYQIGVVSWGSTDCGGPMPAVYTHLGQPSVRRFISQIAGV</sequence>
<dbReference type="SUPFAM" id="SSF50494">
    <property type="entry name" value="Trypsin-like serine proteases"/>
    <property type="match status" value="1"/>
</dbReference>
<comment type="similarity">
    <text evidence="6">Belongs to the peptidase S1 family. CLIP subfamily.</text>
</comment>
<gene>
    <name evidence="10" type="ORF">pipiens_004454</name>
</gene>
<dbReference type="InterPro" id="IPR050430">
    <property type="entry name" value="Peptidase_S1"/>
</dbReference>
<dbReference type="CDD" id="cd00190">
    <property type="entry name" value="Tryp_SPc"/>
    <property type="match status" value="1"/>
</dbReference>
<evidence type="ECO:0000256" key="8">
    <source>
        <dbReference type="SAM" id="SignalP"/>
    </source>
</evidence>
<dbReference type="PANTHER" id="PTHR24276:SF91">
    <property type="entry name" value="AT26814P-RELATED"/>
    <property type="match status" value="1"/>
</dbReference>
<evidence type="ECO:0000259" key="9">
    <source>
        <dbReference type="PROSITE" id="PS50240"/>
    </source>
</evidence>
<dbReference type="Gene3D" id="2.40.10.10">
    <property type="entry name" value="Trypsin-like serine proteases"/>
    <property type="match status" value="1"/>
</dbReference>
<dbReference type="PRINTS" id="PR00722">
    <property type="entry name" value="CHYMOTRYPSIN"/>
</dbReference>
<keyword evidence="2" id="KW-0222">Digestion</keyword>
<keyword evidence="5" id="KW-1015">Disulfide bond</keyword>
<protein>
    <recommendedName>
        <fullName evidence="9">Peptidase S1 domain-containing protein</fullName>
    </recommendedName>
</protein>
<evidence type="ECO:0000313" key="10">
    <source>
        <dbReference type="EMBL" id="KAL1376295.1"/>
    </source>
</evidence>
<feature type="chain" id="PRO_5044781271" description="Peptidase S1 domain-containing protein" evidence="8">
    <location>
        <begin position="19"/>
        <end position="275"/>
    </location>
</feature>
<evidence type="ECO:0000256" key="4">
    <source>
        <dbReference type="ARBA" id="ARBA00022825"/>
    </source>
</evidence>
<dbReference type="GO" id="GO:0007586">
    <property type="term" value="P:digestion"/>
    <property type="evidence" value="ECO:0007669"/>
    <property type="project" value="UniProtKB-KW"/>
</dbReference>
<dbReference type="Proteomes" id="UP001562425">
    <property type="component" value="Unassembled WGS sequence"/>
</dbReference>
<evidence type="ECO:0000256" key="6">
    <source>
        <dbReference type="ARBA" id="ARBA00024195"/>
    </source>
</evidence>
<dbReference type="GO" id="GO:0006508">
    <property type="term" value="P:proteolysis"/>
    <property type="evidence" value="ECO:0007669"/>
    <property type="project" value="UniProtKB-KW"/>
</dbReference>
<dbReference type="GO" id="GO:0008236">
    <property type="term" value="F:serine-type peptidase activity"/>
    <property type="evidence" value="ECO:0007669"/>
    <property type="project" value="UniProtKB-KW"/>
</dbReference>
<evidence type="ECO:0000256" key="1">
    <source>
        <dbReference type="ARBA" id="ARBA00022670"/>
    </source>
</evidence>
<dbReference type="InterPro" id="IPR001254">
    <property type="entry name" value="Trypsin_dom"/>
</dbReference>
<evidence type="ECO:0000256" key="5">
    <source>
        <dbReference type="ARBA" id="ARBA00023157"/>
    </source>
</evidence>
<reference evidence="10 11" key="1">
    <citation type="submission" date="2024-05" db="EMBL/GenBank/DDBJ databases">
        <title>Culex pipiens pipiens assembly and annotation.</title>
        <authorList>
            <person name="Alout H."/>
            <person name="Durand T."/>
        </authorList>
    </citation>
    <scope>NUCLEOTIDE SEQUENCE [LARGE SCALE GENOMIC DNA]</scope>
    <source>
        <strain evidence="10">HA-2024</strain>
        <tissue evidence="10">Whole body</tissue>
    </source>
</reference>
<keyword evidence="8" id="KW-0732">Signal</keyword>
<proteinExistence type="inferred from homology"/>
<name>A0ABD1CIR5_CULPP</name>
<keyword evidence="3 7" id="KW-0378">Hydrolase</keyword>
<dbReference type="PANTHER" id="PTHR24276">
    <property type="entry name" value="POLYSERASE-RELATED"/>
    <property type="match status" value="1"/>
</dbReference>
<keyword evidence="11" id="KW-1185">Reference proteome</keyword>